<protein>
    <submittedName>
        <fullName evidence="1">Uncharacterized protein</fullName>
    </submittedName>
</protein>
<evidence type="ECO:0000313" key="1">
    <source>
        <dbReference type="EMBL" id="CAL8108018.1"/>
    </source>
</evidence>
<gene>
    <name evidence="1" type="ORF">ODALV1_LOCUS12847</name>
</gene>
<reference evidence="1 2" key="1">
    <citation type="submission" date="2024-08" db="EMBL/GenBank/DDBJ databases">
        <authorList>
            <person name="Cucini C."/>
            <person name="Frati F."/>
        </authorList>
    </citation>
    <scope>NUCLEOTIDE SEQUENCE [LARGE SCALE GENOMIC DNA]</scope>
</reference>
<dbReference type="Proteomes" id="UP001642540">
    <property type="component" value="Unassembled WGS sequence"/>
</dbReference>
<name>A0ABP1QLN2_9HEXA</name>
<comment type="caution">
    <text evidence="1">The sequence shown here is derived from an EMBL/GenBank/DDBJ whole genome shotgun (WGS) entry which is preliminary data.</text>
</comment>
<keyword evidence="2" id="KW-1185">Reference proteome</keyword>
<evidence type="ECO:0000313" key="2">
    <source>
        <dbReference type="Proteomes" id="UP001642540"/>
    </source>
</evidence>
<sequence length="196" mass="22952">MISSSSEQGTAEGSTFRKVKASSEVGRCLLAWKEISNKTDIVWLRIQAERLKFSVHKTKYRELIRQLLQFGASLSNANVLRYKRMYQPIAKKFKRLEYLERFLEKKLKKFKKRERKYERKWVGCVLNVTYDLRLIPMDDLKRNADRDAAKIFEALKILKEQMDTIKIDMNTDIQDCIQRAQDLLNLVEAGGVGENA</sequence>
<organism evidence="1 2">
    <name type="scientific">Orchesella dallaii</name>
    <dbReference type="NCBI Taxonomy" id="48710"/>
    <lineage>
        <taxon>Eukaryota</taxon>
        <taxon>Metazoa</taxon>
        <taxon>Ecdysozoa</taxon>
        <taxon>Arthropoda</taxon>
        <taxon>Hexapoda</taxon>
        <taxon>Collembola</taxon>
        <taxon>Entomobryomorpha</taxon>
        <taxon>Entomobryoidea</taxon>
        <taxon>Orchesellidae</taxon>
        <taxon>Orchesellinae</taxon>
        <taxon>Orchesella</taxon>
    </lineage>
</organism>
<accession>A0ABP1QLN2</accession>
<proteinExistence type="predicted"/>
<dbReference type="EMBL" id="CAXLJM020000039">
    <property type="protein sequence ID" value="CAL8108018.1"/>
    <property type="molecule type" value="Genomic_DNA"/>
</dbReference>